<name>A0A1G7GBA7_9BACT</name>
<dbReference type="NCBIfam" id="TIGR00945">
    <property type="entry name" value="tatC"/>
    <property type="match status" value="1"/>
</dbReference>
<dbReference type="GO" id="GO:0065002">
    <property type="term" value="P:intracellular protein transmembrane transport"/>
    <property type="evidence" value="ECO:0007669"/>
    <property type="project" value="TreeGrafter"/>
</dbReference>
<dbReference type="PANTHER" id="PTHR30371:SF0">
    <property type="entry name" value="SEC-INDEPENDENT PROTEIN TRANSLOCASE PROTEIN TATC, CHLOROPLASTIC-RELATED"/>
    <property type="match status" value="1"/>
</dbReference>
<gene>
    <name evidence="5" type="primary">tatC</name>
    <name evidence="6" type="ORF">SAMN04487996_107195</name>
</gene>
<evidence type="ECO:0000256" key="1">
    <source>
        <dbReference type="ARBA" id="ARBA00004141"/>
    </source>
</evidence>
<feature type="transmembrane region" description="Helical" evidence="5">
    <location>
        <begin position="101"/>
        <end position="122"/>
    </location>
</feature>
<evidence type="ECO:0000256" key="5">
    <source>
        <dbReference type="HAMAP-Rule" id="MF_00902"/>
    </source>
</evidence>
<dbReference type="Pfam" id="PF00902">
    <property type="entry name" value="TatC"/>
    <property type="match status" value="1"/>
</dbReference>
<feature type="transmembrane region" description="Helical" evidence="5">
    <location>
        <begin position="143"/>
        <end position="162"/>
    </location>
</feature>
<evidence type="ECO:0000256" key="2">
    <source>
        <dbReference type="ARBA" id="ARBA00022692"/>
    </source>
</evidence>
<accession>A0A1G7GBA7</accession>
<dbReference type="PRINTS" id="PR01840">
    <property type="entry name" value="TATCFAMILY"/>
</dbReference>
<dbReference type="EMBL" id="FNAN01000007">
    <property type="protein sequence ID" value="SDE85434.1"/>
    <property type="molecule type" value="Genomic_DNA"/>
</dbReference>
<proteinExistence type="inferred from homology"/>
<keyword evidence="2 5" id="KW-0812">Transmembrane</keyword>
<feature type="transmembrane region" description="Helical" evidence="5">
    <location>
        <begin position="247"/>
        <end position="271"/>
    </location>
</feature>
<feature type="transmembrane region" description="Helical" evidence="5">
    <location>
        <begin position="225"/>
        <end position="241"/>
    </location>
</feature>
<keyword evidence="3 5" id="KW-1133">Transmembrane helix</keyword>
<keyword evidence="7" id="KW-1185">Reference proteome</keyword>
<dbReference type="AlphaFoldDB" id="A0A1G7GBA7"/>
<evidence type="ECO:0000313" key="6">
    <source>
        <dbReference type="EMBL" id="SDE85434.1"/>
    </source>
</evidence>
<evidence type="ECO:0000256" key="3">
    <source>
        <dbReference type="ARBA" id="ARBA00022989"/>
    </source>
</evidence>
<dbReference type="GO" id="GO:0043953">
    <property type="term" value="P:protein transport by the Tat complex"/>
    <property type="evidence" value="ECO:0007669"/>
    <property type="project" value="UniProtKB-UniRule"/>
</dbReference>
<dbReference type="InterPro" id="IPR002033">
    <property type="entry name" value="TatC"/>
</dbReference>
<sequence length="311" mass="35388">MPLDQHFEEESTAEGREMSFLEHLEELRWHIIRSVLSIGVFTAVAFTYRGFIFEEIVLAPKSPDFWTYRMMCRLADFTGYTDLCVSKLDFELQVLGISDQLSLAMTSSVIIGLCFAFPYSFWELWRFVKPGLRAAERRAARGAVFFVSTLFFSGLLFGYYIVTPLSINFLANFEVAPGLRNQFDVNSYLSVLATLSMGCALIFQLPIVVFVLSKVGILTPAFMRTYRRHAWIIILVIAGVITPSPEIYSQLLVALPLVGLYEISIYVSAYVERTRLRETGIDQLLGLLFLLAKYGFFRVVAGRYRYAALRA</sequence>
<keyword evidence="5" id="KW-0813">Transport</keyword>
<feature type="transmembrane region" description="Helical" evidence="5">
    <location>
        <begin position="283"/>
        <end position="301"/>
    </location>
</feature>
<dbReference type="OrthoDB" id="9777044at2"/>
<dbReference type="PANTHER" id="PTHR30371">
    <property type="entry name" value="SEC-INDEPENDENT PROTEIN TRANSLOCASE PROTEIN TATC"/>
    <property type="match status" value="1"/>
</dbReference>
<comment type="subcellular location">
    <subcellularLocation>
        <location evidence="5">Cell membrane</location>
        <topology evidence="5">Multi-pass membrane protein</topology>
    </subcellularLocation>
    <subcellularLocation>
        <location evidence="1">Membrane</location>
        <topology evidence="1">Multi-pass membrane protein</topology>
    </subcellularLocation>
</comment>
<dbReference type="GO" id="GO:0009977">
    <property type="term" value="F:proton motive force dependent protein transmembrane transporter activity"/>
    <property type="evidence" value="ECO:0007669"/>
    <property type="project" value="TreeGrafter"/>
</dbReference>
<dbReference type="GO" id="GO:0033281">
    <property type="term" value="C:TAT protein transport complex"/>
    <property type="evidence" value="ECO:0007669"/>
    <property type="project" value="UniProtKB-UniRule"/>
</dbReference>
<keyword evidence="5" id="KW-0811">Translocation</keyword>
<reference evidence="7" key="1">
    <citation type="submission" date="2016-10" db="EMBL/GenBank/DDBJ databases">
        <authorList>
            <person name="Varghese N."/>
            <person name="Submissions S."/>
        </authorList>
    </citation>
    <scope>NUCLEOTIDE SEQUENCE [LARGE SCALE GENOMIC DNA]</scope>
    <source>
        <strain evidence="7">DSM 25329</strain>
    </source>
</reference>
<comment type="function">
    <text evidence="5">Part of the twin-arginine translocation (Tat) system that transports large folded proteins containing a characteristic twin-arginine motif in their signal peptide across membranes.</text>
</comment>
<feature type="transmembrane region" description="Helical" evidence="5">
    <location>
        <begin position="188"/>
        <end position="213"/>
    </location>
</feature>
<organism evidence="6 7">
    <name type="scientific">Dyadobacter soli</name>
    <dbReference type="NCBI Taxonomy" id="659014"/>
    <lineage>
        <taxon>Bacteria</taxon>
        <taxon>Pseudomonadati</taxon>
        <taxon>Bacteroidota</taxon>
        <taxon>Cytophagia</taxon>
        <taxon>Cytophagales</taxon>
        <taxon>Spirosomataceae</taxon>
        <taxon>Dyadobacter</taxon>
    </lineage>
</organism>
<evidence type="ECO:0000313" key="7">
    <source>
        <dbReference type="Proteomes" id="UP000198748"/>
    </source>
</evidence>
<protein>
    <recommendedName>
        <fullName evidence="5">Sec-independent protein translocase protein TatC</fullName>
    </recommendedName>
</protein>
<dbReference type="Proteomes" id="UP000198748">
    <property type="component" value="Unassembled WGS sequence"/>
</dbReference>
<feature type="transmembrane region" description="Helical" evidence="5">
    <location>
        <begin position="31"/>
        <end position="52"/>
    </location>
</feature>
<keyword evidence="5" id="KW-1003">Cell membrane</keyword>
<comment type="subunit">
    <text evidence="5">Forms a complex with TatA.</text>
</comment>
<dbReference type="HAMAP" id="MF_00902">
    <property type="entry name" value="TatC"/>
    <property type="match status" value="1"/>
</dbReference>
<dbReference type="STRING" id="659014.SAMN04487996_107195"/>
<dbReference type="RefSeq" id="WP_090150359.1">
    <property type="nucleotide sequence ID" value="NZ_FNAN01000007.1"/>
</dbReference>
<keyword evidence="5" id="KW-0653">Protein transport</keyword>
<evidence type="ECO:0000256" key="4">
    <source>
        <dbReference type="ARBA" id="ARBA00023136"/>
    </source>
</evidence>
<keyword evidence="4 5" id="KW-0472">Membrane</keyword>
<comment type="similarity">
    <text evidence="5">Belongs to the TatC family.</text>
</comment>